<dbReference type="PANTHER" id="PTHR24002:SF3">
    <property type="entry name" value="SOLUTE CARRIER FAMILY 22 MEMBER 18"/>
    <property type="match status" value="1"/>
</dbReference>
<reference evidence="10 11" key="1">
    <citation type="submission" date="2020-03" db="EMBL/GenBank/DDBJ databases">
        <title>Dissostichus mawsoni Genome sequencing and assembly.</title>
        <authorList>
            <person name="Park H."/>
        </authorList>
    </citation>
    <scope>NUCLEOTIDE SEQUENCE [LARGE SCALE GENOMIC DNA]</scope>
    <source>
        <strain evidence="10">DM0001</strain>
        <tissue evidence="10">Muscle</tissue>
    </source>
</reference>
<name>A0A7J5X7P9_DISMA</name>
<dbReference type="Gene3D" id="1.20.1250.20">
    <property type="entry name" value="MFS general substrate transporter like domains"/>
    <property type="match status" value="2"/>
</dbReference>
<accession>A0A7J5X7P9</accession>
<feature type="transmembrane region" description="Helical" evidence="8">
    <location>
        <begin position="531"/>
        <end position="549"/>
    </location>
</feature>
<protein>
    <recommendedName>
        <fullName evidence="6">Organic cation transporter-like protein 2</fullName>
    </recommendedName>
</protein>
<feature type="transmembrane region" description="Helical" evidence="8">
    <location>
        <begin position="626"/>
        <end position="644"/>
    </location>
</feature>
<comment type="caution">
    <text evidence="10">The sequence shown here is derived from an EMBL/GenBank/DDBJ whole genome shotgun (WGS) entry which is preliminary data.</text>
</comment>
<feature type="transmembrane region" description="Helical" evidence="8">
    <location>
        <begin position="380"/>
        <end position="397"/>
    </location>
</feature>
<evidence type="ECO:0000313" key="11">
    <source>
        <dbReference type="Proteomes" id="UP000518266"/>
    </source>
</evidence>
<evidence type="ECO:0000256" key="2">
    <source>
        <dbReference type="ARBA" id="ARBA00022475"/>
    </source>
</evidence>
<dbReference type="InterPro" id="IPR011701">
    <property type="entry name" value="MFS"/>
</dbReference>
<dbReference type="InterPro" id="IPR001958">
    <property type="entry name" value="Tet-R_TetA/multi-R_MdtG-like"/>
</dbReference>
<evidence type="ECO:0000259" key="9">
    <source>
        <dbReference type="PROSITE" id="PS50850"/>
    </source>
</evidence>
<feature type="transmembrane region" description="Helical" evidence="8">
    <location>
        <begin position="161"/>
        <end position="181"/>
    </location>
</feature>
<feature type="transmembrane region" description="Helical" evidence="8">
    <location>
        <begin position="131"/>
        <end position="149"/>
    </location>
</feature>
<evidence type="ECO:0000256" key="1">
    <source>
        <dbReference type="ARBA" id="ARBA00004424"/>
    </source>
</evidence>
<sequence length="773" mass="83624">MSARGETAKETPKASVPIQAHVIDQPKRKKIINIVYLIATLDITWMFLQFSVTPYLAKKLGFDTLWLDIFGARAALSLSCSATIVFFLLLAIASSPAMLFLHKVPTVFMHVLPASQMVVADLSEPDKRADALSKIGLCFGIGMIAGSTLGGQLNTRYGKTFTACVGAVGSAFSLLLVLKFIPTTTKAQATITNKDSENKSKSIFNVGEITRLLKFPGVMRTFVVKIIAGLPSGIFQVMLSIIAMEFFKLKPEQTGYLMAYFGITSMAYMQNVFQFCVTIIPMMFALSTFNVITDSMLTKNVPSSDTGTMLGLCASVQSLLRTVGPTVGGFLYVNYGISSIGLIQFVVNIAVARGETAEESAKASVPIQAHVIDQPKRKKIINIVYLIATLDITWTFLQCSVTPYLAKKLGFDTLWLGYLQTMVGLIQLFGGPMFGRFADIFGARAALSLSCSAKIVFFLLLAIASSPAMLFLHKVPTVFMHVLPASQMVVADLSEPDKRADALSKIGLCFGIGMIAGSTLGGQLNTRYGETFTACVGAVGSAFSLLLVLKFIPTTTKAQATITNKDSENKSKSIFNVGEITRLLKFPGVMRTFVVKIIAGLPSGIFQVMLSIIAMEFFKLKPEQTGYLIAYFGITSMVIQGGVIGRMTARYSEGSLLLLSIGISSLVGLAQAYMQNVFQFCLTVIPMMFALSTFNVITDSMLTKNVPSSDTGTMLGLCASVQSLLLTVGPTVGGFLYVNYGISSIGLIQFVVNIAVFVYLLQRHFPKTAEQKE</sequence>
<dbReference type="EMBL" id="JAAKFY010000027">
    <property type="protein sequence ID" value="KAF3833002.1"/>
    <property type="molecule type" value="Genomic_DNA"/>
</dbReference>
<feature type="transmembrane region" description="Helical" evidence="8">
    <location>
        <begin position="100"/>
        <end position="119"/>
    </location>
</feature>
<dbReference type="InterPro" id="IPR020846">
    <property type="entry name" value="MFS_dom"/>
</dbReference>
<evidence type="ECO:0000256" key="6">
    <source>
        <dbReference type="ARBA" id="ARBA00078639"/>
    </source>
</evidence>
<dbReference type="PRINTS" id="PR01035">
    <property type="entry name" value="TCRTETA"/>
</dbReference>
<feature type="transmembrane region" description="Helical" evidence="8">
    <location>
        <begin position="69"/>
        <end position="93"/>
    </location>
</feature>
<keyword evidence="3 8" id="KW-0812">Transmembrane</keyword>
<evidence type="ECO:0000256" key="3">
    <source>
        <dbReference type="ARBA" id="ARBA00022692"/>
    </source>
</evidence>
<keyword evidence="4 8" id="KW-1133">Transmembrane helix</keyword>
<dbReference type="CDD" id="cd17331">
    <property type="entry name" value="MFS_SLC22A18"/>
    <property type="match status" value="2"/>
</dbReference>
<dbReference type="GO" id="GO:0016324">
    <property type="term" value="C:apical plasma membrane"/>
    <property type="evidence" value="ECO:0007669"/>
    <property type="project" value="UniProtKB-SubCell"/>
</dbReference>
<feature type="transmembrane region" description="Helical" evidence="8">
    <location>
        <begin position="34"/>
        <end position="57"/>
    </location>
</feature>
<evidence type="ECO:0000256" key="4">
    <source>
        <dbReference type="ARBA" id="ARBA00022989"/>
    </source>
</evidence>
<organism evidence="10 11">
    <name type="scientific">Dissostichus mawsoni</name>
    <name type="common">Antarctic cod</name>
    <dbReference type="NCBI Taxonomy" id="36200"/>
    <lineage>
        <taxon>Eukaryota</taxon>
        <taxon>Metazoa</taxon>
        <taxon>Chordata</taxon>
        <taxon>Craniata</taxon>
        <taxon>Vertebrata</taxon>
        <taxon>Euteleostomi</taxon>
        <taxon>Actinopterygii</taxon>
        <taxon>Neopterygii</taxon>
        <taxon>Teleostei</taxon>
        <taxon>Neoteleostei</taxon>
        <taxon>Acanthomorphata</taxon>
        <taxon>Eupercaria</taxon>
        <taxon>Perciformes</taxon>
        <taxon>Notothenioidei</taxon>
        <taxon>Nototheniidae</taxon>
        <taxon>Dissostichus</taxon>
    </lineage>
</organism>
<evidence type="ECO:0000256" key="7">
    <source>
        <dbReference type="ARBA" id="ARBA00093348"/>
    </source>
</evidence>
<keyword evidence="5 8" id="KW-0472">Membrane</keyword>
<dbReference type="GO" id="GO:0005635">
    <property type="term" value="C:nuclear envelope"/>
    <property type="evidence" value="ECO:0007669"/>
    <property type="project" value="TreeGrafter"/>
</dbReference>
<gene>
    <name evidence="10" type="ORF">F7725_026667</name>
</gene>
<feature type="transmembrane region" description="Helical" evidence="8">
    <location>
        <begin position="714"/>
        <end position="736"/>
    </location>
</feature>
<dbReference type="OrthoDB" id="440553at2759"/>
<feature type="transmembrane region" description="Helical" evidence="8">
    <location>
        <begin position="417"/>
        <end position="434"/>
    </location>
</feature>
<comment type="subcellular location">
    <subcellularLocation>
        <location evidence="1">Apical cell membrane</location>
        <topology evidence="1">Multi-pass membrane protein</topology>
    </subcellularLocation>
</comment>
<dbReference type="Pfam" id="PF07690">
    <property type="entry name" value="MFS_1"/>
    <property type="match status" value="3"/>
</dbReference>
<keyword evidence="11" id="KW-1185">Reference proteome</keyword>
<feature type="transmembrane region" description="Helical" evidence="8">
    <location>
        <begin position="742"/>
        <end position="761"/>
    </location>
</feature>
<keyword evidence="2" id="KW-1003">Cell membrane</keyword>
<dbReference type="InterPro" id="IPR036259">
    <property type="entry name" value="MFS_trans_sf"/>
</dbReference>
<comment type="function">
    <text evidence="7">May act as a transporter of organic cations based on a proton efflux antiport mechanism. May play a role in the transport of chloroquine and quinidine-related compounds in kidney. Plays a role in the regulation of lipid metabolism.</text>
</comment>
<dbReference type="PANTHER" id="PTHR24002">
    <property type="entry name" value="SOLUTE CARRIER FAMILY 22 MEMBER 18"/>
    <property type="match status" value="1"/>
</dbReference>
<feature type="transmembrane region" description="Helical" evidence="8">
    <location>
        <begin position="268"/>
        <end position="292"/>
    </location>
</feature>
<dbReference type="AlphaFoldDB" id="A0A7J5X7P9"/>
<evidence type="ECO:0000313" key="10">
    <source>
        <dbReference type="EMBL" id="KAF3833002.1"/>
    </source>
</evidence>
<feature type="transmembrane region" description="Helical" evidence="8">
    <location>
        <begin position="222"/>
        <end position="247"/>
    </location>
</feature>
<feature type="transmembrane region" description="Helical" evidence="8">
    <location>
        <begin position="656"/>
        <end position="674"/>
    </location>
</feature>
<dbReference type="Proteomes" id="UP000518266">
    <property type="component" value="Unassembled WGS sequence"/>
</dbReference>
<feature type="domain" description="Major facilitator superfamily (MFS) profile" evidence="9">
    <location>
        <begin position="377"/>
        <end position="769"/>
    </location>
</feature>
<dbReference type="PROSITE" id="PS50850">
    <property type="entry name" value="MFS"/>
    <property type="match status" value="1"/>
</dbReference>
<feature type="transmembrane region" description="Helical" evidence="8">
    <location>
        <begin position="593"/>
        <end position="614"/>
    </location>
</feature>
<proteinExistence type="predicted"/>
<feature type="transmembrane region" description="Helical" evidence="8">
    <location>
        <begin position="329"/>
        <end position="352"/>
    </location>
</feature>
<evidence type="ECO:0000256" key="5">
    <source>
        <dbReference type="ARBA" id="ARBA00023136"/>
    </source>
</evidence>
<dbReference type="FunFam" id="1.20.1250.20:FF:000297">
    <property type="entry name" value="Solute carrier family 22 member 18"/>
    <property type="match status" value="1"/>
</dbReference>
<dbReference type="GO" id="GO:0022857">
    <property type="term" value="F:transmembrane transporter activity"/>
    <property type="evidence" value="ECO:0007669"/>
    <property type="project" value="InterPro"/>
</dbReference>
<feature type="transmembrane region" description="Helical" evidence="8">
    <location>
        <begin position="455"/>
        <end position="472"/>
    </location>
</feature>
<feature type="transmembrane region" description="Helical" evidence="8">
    <location>
        <begin position="680"/>
        <end position="702"/>
    </location>
</feature>
<evidence type="ECO:0000256" key="8">
    <source>
        <dbReference type="SAM" id="Phobius"/>
    </source>
</evidence>
<dbReference type="SUPFAM" id="SSF103473">
    <property type="entry name" value="MFS general substrate transporter"/>
    <property type="match status" value="2"/>
</dbReference>